<gene>
    <name evidence="1" type="ORF">ACFQSB_09910</name>
</gene>
<organism evidence="1 2">
    <name type="scientific">Sphaerisporangium rhizosphaerae</name>
    <dbReference type="NCBI Taxonomy" id="2269375"/>
    <lineage>
        <taxon>Bacteria</taxon>
        <taxon>Bacillati</taxon>
        <taxon>Actinomycetota</taxon>
        <taxon>Actinomycetes</taxon>
        <taxon>Streptosporangiales</taxon>
        <taxon>Streptosporangiaceae</taxon>
        <taxon>Sphaerisporangium</taxon>
    </lineage>
</organism>
<name>A0ABW2NYN8_9ACTN</name>
<sequence>MLTFHVQNQAHESLWEFPDDAQNSFLNLCRRLAARAGSVVDPVDPYADTMFNFKQLDRLLIELDGADEGGEMSVEESLIAAQVKAAAQYARQISGYLFIQGD</sequence>
<keyword evidence="2" id="KW-1185">Reference proteome</keyword>
<comment type="caution">
    <text evidence="1">The sequence shown here is derived from an EMBL/GenBank/DDBJ whole genome shotgun (WGS) entry which is preliminary data.</text>
</comment>
<evidence type="ECO:0000313" key="2">
    <source>
        <dbReference type="Proteomes" id="UP001596496"/>
    </source>
</evidence>
<accession>A0ABW2NYN8</accession>
<dbReference type="EMBL" id="JBHTCG010000005">
    <property type="protein sequence ID" value="MFC7382517.1"/>
    <property type="molecule type" value="Genomic_DNA"/>
</dbReference>
<dbReference type="Proteomes" id="UP001596496">
    <property type="component" value="Unassembled WGS sequence"/>
</dbReference>
<evidence type="ECO:0000313" key="1">
    <source>
        <dbReference type="EMBL" id="MFC7382517.1"/>
    </source>
</evidence>
<reference evidence="2" key="1">
    <citation type="journal article" date="2019" name="Int. J. Syst. Evol. Microbiol.">
        <title>The Global Catalogue of Microorganisms (GCM) 10K type strain sequencing project: providing services to taxonomists for standard genome sequencing and annotation.</title>
        <authorList>
            <consortium name="The Broad Institute Genomics Platform"/>
            <consortium name="The Broad Institute Genome Sequencing Center for Infectious Disease"/>
            <person name="Wu L."/>
            <person name="Ma J."/>
        </authorList>
    </citation>
    <scope>NUCLEOTIDE SEQUENCE [LARGE SCALE GENOMIC DNA]</scope>
    <source>
        <strain evidence="2">CECT 7649</strain>
    </source>
</reference>
<protein>
    <submittedName>
        <fullName evidence="1">Uncharacterized protein</fullName>
    </submittedName>
</protein>
<proteinExistence type="predicted"/>